<evidence type="ECO:0000313" key="4">
    <source>
        <dbReference type="Proteomes" id="UP000274920"/>
    </source>
</evidence>
<dbReference type="PROSITE" id="PS50801">
    <property type="entry name" value="STAS"/>
    <property type="match status" value="1"/>
</dbReference>
<dbReference type="Proteomes" id="UP000274920">
    <property type="component" value="Unassembled WGS sequence"/>
</dbReference>
<dbReference type="AlphaFoldDB" id="A0A426DQE1"/>
<feature type="transmembrane region" description="Helical" evidence="1">
    <location>
        <begin position="66"/>
        <end position="88"/>
    </location>
</feature>
<proteinExistence type="predicted"/>
<feature type="domain" description="STAS" evidence="2">
    <location>
        <begin position="50"/>
        <end position="134"/>
    </location>
</feature>
<evidence type="ECO:0000313" key="3">
    <source>
        <dbReference type="EMBL" id="RRK34941.1"/>
    </source>
</evidence>
<name>A0A426DQE1_9FIRM</name>
<sequence length="134" mass="15443">MAGSWRNKEEGRTMSYIKKIEGDTIVIYEGDQKDFWIQETVGETYMKAFLGGRLKSVYVHDFSDEMLAFVSIGMNLILDFSAVSYMSFSFMRALLSIQQEIEKKDAELKLIRLPEHIYGEFEKTGFSELLDLGV</sequence>
<comment type="caution">
    <text evidence="3">The sequence shown here is derived from an EMBL/GenBank/DDBJ whole genome shotgun (WGS) entry which is preliminary data.</text>
</comment>
<dbReference type="Gene3D" id="3.30.750.24">
    <property type="entry name" value="STAS domain"/>
    <property type="match status" value="1"/>
</dbReference>
<dbReference type="InterPro" id="IPR036513">
    <property type="entry name" value="STAS_dom_sf"/>
</dbReference>
<keyword evidence="1" id="KW-0472">Membrane</keyword>
<accession>A0A426DQE1</accession>
<dbReference type="CDD" id="cd07043">
    <property type="entry name" value="STAS_anti-anti-sigma_factors"/>
    <property type="match status" value="1"/>
</dbReference>
<organism evidence="3 4">
    <name type="scientific">Schaedlerella arabinosiphila</name>
    <dbReference type="NCBI Taxonomy" id="2044587"/>
    <lineage>
        <taxon>Bacteria</taxon>
        <taxon>Bacillati</taxon>
        <taxon>Bacillota</taxon>
        <taxon>Clostridia</taxon>
        <taxon>Lachnospirales</taxon>
        <taxon>Lachnospiraceae</taxon>
        <taxon>Schaedlerella</taxon>
    </lineage>
</organism>
<keyword evidence="4" id="KW-1185">Reference proteome</keyword>
<protein>
    <submittedName>
        <fullName evidence="3">Anti-sigma factor antagonist</fullName>
    </submittedName>
</protein>
<reference evidence="3" key="1">
    <citation type="submission" date="2018-10" db="EMBL/GenBank/DDBJ databases">
        <title>Schaedlerella arabinophila gen. nov. sp. nov., isolated from the mouse intestinal tract and comparative analysis with the genome of the closely related altered Schaedler flora strain ASF502.</title>
        <authorList>
            <person name="Miyake S."/>
            <person name="Soh M."/>
            <person name="Seedorf H."/>
        </authorList>
    </citation>
    <scope>NUCLEOTIDE SEQUENCE [LARGE SCALE GENOMIC DNA]</scope>
    <source>
        <strain evidence="3">DSM 106076</strain>
    </source>
</reference>
<evidence type="ECO:0000259" key="2">
    <source>
        <dbReference type="PROSITE" id="PS50801"/>
    </source>
</evidence>
<dbReference type="Pfam" id="PF01740">
    <property type="entry name" value="STAS"/>
    <property type="match status" value="1"/>
</dbReference>
<keyword evidence="1" id="KW-1133">Transmembrane helix</keyword>
<dbReference type="SUPFAM" id="SSF52091">
    <property type="entry name" value="SpoIIaa-like"/>
    <property type="match status" value="1"/>
</dbReference>
<gene>
    <name evidence="3" type="ORF">EBB54_29095</name>
</gene>
<keyword evidence="1" id="KW-0812">Transmembrane</keyword>
<dbReference type="EMBL" id="RHJS01000002">
    <property type="protein sequence ID" value="RRK34941.1"/>
    <property type="molecule type" value="Genomic_DNA"/>
</dbReference>
<evidence type="ECO:0000256" key="1">
    <source>
        <dbReference type="SAM" id="Phobius"/>
    </source>
</evidence>
<dbReference type="InterPro" id="IPR002645">
    <property type="entry name" value="STAS_dom"/>
</dbReference>